<dbReference type="AlphaFoldDB" id="A0A6I6DLT4"/>
<evidence type="ECO:0000259" key="10">
    <source>
        <dbReference type="Pfam" id="PF00218"/>
    </source>
</evidence>
<evidence type="ECO:0000256" key="5">
    <source>
        <dbReference type="ARBA" id="ARBA00022605"/>
    </source>
</evidence>
<dbReference type="NCBIfam" id="NF001377">
    <property type="entry name" value="PRK00278.2-4"/>
    <property type="match status" value="1"/>
</dbReference>
<evidence type="ECO:0000256" key="3">
    <source>
        <dbReference type="ARBA" id="ARBA00008737"/>
    </source>
</evidence>
<dbReference type="EMBL" id="CP046457">
    <property type="protein sequence ID" value="QGU00092.1"/>
    <property type="molecule type" value="Genomic_DNA"/>
</dbReference>
<dbReference type="RefSeq" id="WP_156203915.1">
    <property type="nucleotide sequence ID" value="NZ_CP046457.1"/>
</dbReference>
<dbReference type="KEGG" id="salq:SYNTR_1498"/>
<reference evidence="12" key="1">
    <citation type="journal article" date="2019" name="Microbiology">
        <title>Complete Genome Sequence of an Uncultured Bacterium of the Candidate Phylum Bipolaricaulota.</title>
        <authorList>
            <person name="Kadnikov V.V."/>
            <person name="Mardanov A.V."/>
            <person name="Beletsky A.V."/>
            <person name="Frank Y.A."/>
            <person name="Karnachuk O.V."/>
            <person name="Ravin N.V."/>
        </authorList>
    </citation>
    <scope>NUCLEOTIDE SEQUENCE [LARGE SCALE GENOMIC DNA]</scope>
</reference>
<dbReference type="EC" id="4.1.1.48" evidence="4"/>
<dbReference type="PANTHER" id="PTHR22854:SF2">
    <property type="entry name" value="INDOLE-3-GLYCEROL-PHOSPHATE SYNTHASE"/>
    <property type="match status" value="1"/>
</dbReference>
<dbReference type="GO" id="GO:0000162">
    <property type="term" value="P:L-tryptophan biosynthetic process"/>
    <property type="evidence" value="ECO:0007669"/>
    <property type="project" value="UniProtKB-UniPathway"/>
</dbReference>
<keyword evidence="8" id="KW-0057">Aromatic amino acid biosynthesis</keyword>
<comment type="similarity">
    <text evidence="3">Belongs to the TrpC family.</text>
</comment>
<evidence type="ECO:0000256" key="4">
    <source>
        <dbReference type="ARBA" id="ARBA00012362"/>
    </source>
</evidence>
<comment type="pathway">
    <text evidence="2">Amino-acid biosynthesis; L-tryptophan biosynthesis; L-tryptophan from chorismate: step 4/5.</text>
</comment>
<dbReference type="InterPro" id="IPR045186">
    <property type="entry name" value="Indole-3-glycerol_P_synth"/>
</dbReference>
<protein>
    <recommendedName>
        <fullName evidence="4">indole-3-glycerol-phosphate synthase</fullName>
        <ecNumber evidence="4">4.1.1.48</ecNumber>
    </recommendedName>
</protein>
<keyword evidence="6" id="KW-0210">Decarboxylase</keyword>
<evidence type="ECO:0000256" key="6">
    <source>
        <dbReference type="ARBA" id="ARBA00022793"/>
    </source>
</evidence>
<evidence type="ECO:0000256" key="1">
    <source>
        <dbReference type="ARBA" id="ARBA00001633"/>
    </source>
</evidence>
<keyword evidence="12" id="KW-1185">Reference proteome</keyword>
<evidence type="ECO:0000256" key="2">
    <source>
        <dbReference type="ARBA" id="ARBA00004696"/>
    </source>
</evidence>
<comment type="catalytic activity">
    <reaction evidence="1">
        <text>1-(2-carboxyphenylamino)-1-deoxy-D-ribulose 5-phosphate + H(+) = (1S,2R)-1-C-(indol-3-yl)glycerol 3-phosphate + CO2 + H2O</text>
        <dbReference type="Rhea" id="RHEA:23476"/>
        <dbReference type="ChEBI" id="CHEBI:15377"/>
        <dbReference type="ChEBI" id="CHEBI:15378"/>
        <dbReference type="ChEBI" id="CHEBI:16526"/>
        <dbReference type="ChEBI" id="CHEBI:58613"/>
        <dbReference type="ChEBI" id="CHEBI:58866"/>
        <dbReference type="EC" id="4.1.1.48"/>
    </reaction>
</comment>
<dbReference type="Proteomes" id="UP000426444">
    <property type="component" value="Chromosome"/>
</dbReference>
<dbReference type="GO" id="GO:0004425">
    <property type="term" value="F:indole-3-glycerol-phosphate synthase activity"/>
    <property type="evidence" value="ECO:0007669"/>
    <property type="project" value="UniProtKB-EC"/>
</dbReference>
<dbReference type="OrthoDB" id="9804217at2"/>
<dbReference type="Gene3D" id="3.20.20.70">
    <property type="entry name" value="Aldolase class I"/>
    <property type="match status" value="1"/>
</dbReference>
<dbReference type="Pfam" id="PF00218">
    <property type="entry name" value="IGPS"/>
    <property type="match status" value="1"/>
</dbReference>
<evidence type="ECO:0000256" key="8">
    <source>
        <dbReference type="ARBA" id="ARBA00023141"/>
    </source>
</evidence>
<dbReference type="GO" id="GO:0004640">
    <property type="term" value="F:phosphoribosylanthranilate isomerase activity"/>
    <property type="evidence" value="ECO:0007669"/>
    <property type="project" value="TreeGrafter"/>
</dbReference>
<evidence type="ECO:0000313" key="11">
    <source>
        <dbReference type="EMBL" id="QGU00092.1"/>
    </source>
</evidence>
<keyword evidence="5" id="KW-0028">Amino-acid biosynthesis</keyword>
<accession>A0A6I6DLT4</accession>
<evidence type="ECO:0000256" key="7">
    <source>
        <dbReference type="ARBA" id="ARBA00022822"/>
    </source>
</evidence>
<feature type="domain" description="Indole-3-glycerol phosphate synthase" evidence="10">
    <location>
        <begin position="2"/>
        <end position="251"/>
    </location>
</feature>
<dbReference type="InterPro" id="IPR011060">
    <property type="entry name" value="RibuloseP-bd_barrel"/>
</dbReference>
<dbReference type="SUPFAM" id="SSF51366">
    <property type="entry name" value="Ribulose-phoshate binding barrel"/>
    <property type="match status" value="1"/>
</dbReference>
<keyword evidence="7" id="KW-0822">Tryptophan biosynthesis</keyword>
<dbReference type="PANTHER" id="PTHR22854">
    <property type="entry name" value="TRYPTOPHAN BIOSYNTHESIS PROTEIN"/>
    <property type="match status" value="1"/>
</dbReference>
<proteinExistence type="inferred from homology"/>
<gene>
    <name evidence="11" type="ORF">SYNTR_1498</name>
</gene>
<dbReference type="CDD" id="cd00331">
    <property type="entry name" value="IGPS"/>
    <property type="match status" value="1"/>
</dbReference>
<dbReference type="InterPro" id="IPR013785">
    <property type="entry name" value="Aldolase_TIM"/>
</dbReference>
<organism evidence="11 12">
    <name type="scientific">Candidatus Syntrophocurvum alkaliphilum</name>
    <dbReference type="NCBI Taxonomy" id="2293317"/>
    <lineage>
        <taxon>Bacteria</taxon>
        <taxon>Bacillati</taxon>
        <taxon>Bacillota</taxon>
        <taxon>Clostridia</taxon>
        <taxon>Eubacteriales</taxon>
        <taxon>Syntrophomonadaceae</taxon>
        <taxon>Candidatus Syntrophocurvum</taxon>
    </lineage>
</organism>
<dbReference type="UniPathway" id="UPA00035">
    <property type="reaction ID" value="UER00043"/>
</dbReference>
<sequence>MLDSIINIKREEIKLLKKELKIEKYFPGLDNRKFLDSLKRENGVISVIAEVKKASPVKGVLCNQFDPVELADIYEKNGATAISVITDNKYFLGEKEYLSLVKKTVDVPILRKDFIIDELQLYETAVLGADAVLLISRILDYNVLLNLVEKCFKLGVEPFVEVHDRADINKCLDTPVKVIGINNRNLKDFTVSIDSTLELIEYIPNSIVKVSESGIKSQRDLVLLEKAGVNAVLVGESIVVADNIPAKVKELAYYREA</sequence>
<dbReference type="InterPro" id="IPR013798">
    <property type="entry name" value="Indole-3-glycerol_P_synth_dom"/>
</dbReference>
<keyword evidence="9 11" id="KW-0456">Lyase</keyword>
<evidence type="ECO:0000256" key="9">
    <source>
        <dbReference type="ARBA" id="ARBA00023239"/>
    </source>
</evidence>
<name>A0A6I6DLT4_9FIRM</name>
<dbReference type="FunFam" id="3.20.20.70:FF:000024">
    <property type="entry name" value="Indole-3-glycerol phosphate synthase"/>
    <property type="match status" value="1"/>
</dbReference>
<evidence type="ECO:0000313" key="12">
    <source>
        <dbReference type="Proteomes" id="UP000426444"/>
    </source>
</evidence>